<gene>
    <name evidence="3" type="ORF">AMOR_51560</name>
</gene>
<dbReference type="Gene3D" id="3.40.50.410">
    <property type="entry name" value="von Willebrand factor, type A domain"/>
    <property type="match status" value="1"/>
</dbReference>
<keyword evidence="4" id="KW-1185">Reference proteome</keyword>
<feature type="region of interest" description="Disordered" evidence="1">
    <location>
        <begin position="388"/>
        <end position="411"/>
    </location>
</feature>
<dbReference type="EMBL" id="AP025591">
    <property type="protein sequence ID" value="BDG06160.1"/>
    <property type="molecule type" value="Genomic_DNA"/>
</dbReference>
<dbReference type="CDD" id="cd00198">
    <property type="entry name" value="vWFA"/>
    <property type="match status" value="1"/>
</dbReference>
<evidence type="ECO:0000259" key="2">
    <source>
        <dbReference type="SMART" id="SM00327"/>
    </source>
</evidence>
<dbReference type="Pfam" id="PF05762">
    <property type="entry name" value="VWA_CoxE"/>
    <property type="match status" value="1"/>
</dbReference>
<feature type="domain" description="VWFA" evidence="2">
    <location>
        <begin position="214"/>
        <end position="381"/>
    </location>
</feature>
<evidence type="ECO:0000313" key="4">
    <source>
        <dbReference type="Proteomes" id="UP001162891"/>
    </source>
</evidence>
<sequence>MSARSPAVPAGGGHLPSHVVRFARVLRRAGLAVGTDRVAVAMAAAAEVGLSREEDLYWALHAVLVSRAEHRPIFDEAFRRCFRGVLAGPGGPDGAGARAPPPAAHRRVADALAAEGGGARALPAAPGGEETAALAWSDREVLRTKDFEQMSAAELREAEEAIARMHLAIRDLPVRRLRPDPRGDRVDPRATLRAALRAGGGGIPLRWRSAATRPPAIVALCDVSGSMARYARIFLRFLHALARDRRSVHVFTFGTRLTPVTRLLRHRDPDEALAAVGRAVKDWDGGTRIGAALRELNLRWARRLLAQGGVVLLLTDGLDRDDARGLAAEAERLRRAARRVIWLNPLLRWAGFEPRAAGIRALLPHVDELRPVHDLESLSQLAAALSGPARPAPGARAGAGAGSAARARRAR</sequence>
<organism evidence="3 4">
    <name type="scientific">Anaeromyxobacter oryzae</name>
    <dbReference type="NCBI Taxonomy" id="2918170"/>
    <lineage>
        <taxon>Bacteria</taxon>
        <taxon>Pseudomonadati</taxon>
        <taxon>Myxococcota</taxon>
        <taxon>Myxococcia</taxon>
        <taxon>Myxococcales</taxon>
        <taxon>Cystobacterineae</taxon>
        <taxon>Anaeromyxobacteraceae</taxon>
        <taxon>Anaeromyxobacter</taxon>
    </lineage>
</organism>
<dbReference type="InterPro" id="IPR011195">
    <property type="entry name" value="UCP010256"/>
</dbReference>
<dbReference type="PANTHER" id="PTHR39338:SF6">
    <property type="entry name" value="BLL5662 PROTEIN"/>
    <property type="match status" value="1"/>
</dbReference>
<dbReference type="InterPro" id="IPR008912">
    <property type="entry name" value="Uncharacterised_CoxE"/>
</dbReference>
<proteinExistence type="predicted"/>
<dbReference type="RefSeq" id="WP_248355508.1">
    <property type="nucleotide sequence ID" value="NZ_AP025591.1"/>
</dbReference>
<dbReference type="PIRSF" id="PIRSF010256">
    <property type="entry name" value="CoxE_vWa"/>
    <property type="match status" value="1"/>
</dbReference>
<name>A0ABM7X300_9BACT</name>
<reference evidence="4" key="1">
    <citation type="journal article" date="2022" name="Int. J. Syst. Evol. Microbiol.">
        <title>Anaeromyxobacter oryzae sp. nov., Anaeromyxobacter diazotrophicus sp. nov. and Anaeromyxobacter paludicola sp. nov., isolated from paddy soils.</title>
        <authorList>
            <person name="Itoh H."/>
            <person name="Xu Z."/>
            <person name="Mise K."/>
            <person name="Masuda Y."/>
            <person name="Ushijima N."/>
            <person name="Hayakawa C."/>
            <person name="Shiratori Y."/>
            <person name="Senoo K."/>
        </authorList>
    </citation>
    <scope>NUCLEOTIDE SEQUENCE [LARGE SCALE GENOMIC DNA]</scope>
    <source>
        <strain evidence="4">Red232</strain>
    </source>
</reference>
<dbReference type="Proteomes" id="UP001162891">
    <property type="component" value="Chromosome"/>
</dbReference>
<dbReference type="SMART" id="SM00327">
    <property type="entry name" value="VWA"/>
    <property type="match status" value="1"/>
</dbReference>
<evidence type="ECO:0000256" key="1">
    <source>
        <dbReference type="SAM" id="MobiDB-lite"/>
    </source>
</evidence>
<dbReference type="PANTHER" id="PTHR39338">
    <property type="entry name" value="BLL5662 PROTEIN-RELATED"/>
    <property type="match status" value="1"/>
</dbReference>
<dbReference type="SUPFAM" id="SSF53300">
    <property type="entry name" value="vWA-like"/>
    <property type="match status" value="1"/>
</dbReference>
<dbReference type="InterPro" id="IPR036465">
    <property type="entry name" value="vWFA_dom_sf"/>
</dbReference>
<dbReference type="InterPro" id="IPR002035">
    <property type="entry name" value="VWF_A"/>
</dbReference>
<evidence type="ECO:0000313" key="3">
    <source>
        <dbReference type="EMBL" id="BDG06160.1"/>
    </source>
</evidence>
<feature type="compositionally biased region" description="Low complexity" evidence="1">
    <location>
        <begin position="388"/>
        <end position="405"/>
    </location>
</feature>
<protein>
    <submittedName>
        <fullName evidence="3">VWA domain-containing protein</fullName>
    </submittedName>
</protein>
<accession>A0ABM7X300</accession>